<dbReference type="InterPro" id="IPR011712">
    <property type="entry name" value="Sig_transdc_His_kin_sub3_dim/P"/>
</dbReference>
<dbReference type="Pfam" id="PF00672">
    <property type="entry name" value="HAMP"/>
    <property type="match status" value="1"/>
</dbReference>
<dbReference type="RefSeq" id="WP_233720508.1">
    <property type="nucleotide sequence ID" value="NZ_JAJUWU010000016.1"/>
</dbReference>
<dbReference type="CDD" id="cd16917">
    <property type="entry name" value="HATPase_UhpB-NarQ-NarX-like"/>
    <property type="match status" value="1"/>
</dbReference>
<dbReference type="Pfam" id="PF02518">
    <property type="entry name" value="HATPase_c"/>
    <property type="match status" value="1"/>
</dbReference>
<feature type="transmembrane region" description="Helical" evidence="10">
    <location>
        <begin position="161"/>
        <end position="183"/>
    </location>
</feature>
<gene>
    <name evidence="12" type="ORF">LZD57_16125</name>
</gene>
<dbReference type="PROSITE" id="PS50885">
    <property type="entry name" value="HAMP"/>
    <property type="match status" value="1"/>
</dbReference>
<evidence type="ECO:0000256" key="2">
    <source>
        <dbReference type="ARBA" id="ARBA00004370"/>
    </source>
</evidence>
<dbReference type="EC" id="2.7.13.3" evidence="3"/>
<protein>
    <recommendedName>
        <fullName evidence="3">histidine kinase</fullName>
        <ecNumber evidence="3">2.7.13.3</ecNumber>
    </recommendedName>
</protein>
<feature type="transmembrane region" description="Helical" evidence="10">
    <location>
        <begin position="20"/>
        <end position="40"/>
    </location>
</feature>
<comment type="subcellular location">
    <subcellularLocation>
        <location evidence="2">Membrane</location>
    </subcellularLocation>
</comment>
<dbReference type="SUPFAM" id="SSF158472">
    <property type="entry name" value="HAMP domain-like"/>
    <property type="match status" value="1"/>
</dbReference>
<evidence type="ECO:0000256" key="10">
    <source>
        <dbReference type="SAM" id="Phobius"/>
    </source>
</evidence>
<dbReference type="GO" id="GO:0005524">
    <property type="term" value="F:ATP binding"/>
    <property type="evidence" value="ECO:0007669"/>
    <property type="project" value="UniProtKB-KW"/>
</dbReference>
<dbReference type="SUPFAM" id="SSF55874">
    <property type="entry name" value="ATPase domain of HSP90 chaperone/DNA topoisomerase II/histidine kinase"/>
    <property type="match status" value="1"/>
</dbReference>
<keyword evidence="5" id="KW-0808">Transferase</keyword>
<evidence type="ECO:0000259" key="11">
    <source>
        <dbReference type="PROSITE" id="PS50885"/>
    </source>
</evidence>
<keyword evidence="4" id="KW-0597">Phosphoprotein</keyword>
<keyword evidence="7 12" id="KW-0418">Kinase</keyword>
<dbReference type="AlphaFoldDB" id="A0A9X1TCZ3"/>
<name>A0A9X1TCZ3_9HYPH</name>
<dbReference type="GO" id="GO:0046983">
    <property type="term" value="F:protein dimerization activity"/>
    <property type="evidence" value="ECO:0007669"/>
    <property type="project" value="InterPro"/>
</dbReference>
<dbReference type="Gene3D" id="6.10.340.10">
    <property type="match status" value="1"/>
</dbReference>
<sequence>MAGWRPRIDVNAMSLKARLASTLASAFVAILVIGAVLTFFQARDNIRAELEAARSVASNRVAQLVAELPASRDVQGKLAGFVRTFNGDRRVKIVLIDSVGVIRDQSVMAKGFSALPDWFVALLAPDPTVTVMPLTTVSAPITSAAIIVDPRNELADAWFDLLTALGLLVLFLAIAFGAIWVVADRALRPLGAIHEAFVRIGGGDYSAKVEPDGPPEMQELAEGLNAMTDRLAVISSRNRNLSDRLLHLEDEERAELARDLHDDVGPLLFAIDVDASGIRRVARTQTPDYAAIADRADAIVSAAHAARKELKRILGNLRPGATSGLGLKGAIEEMVADLQSRHPGVDVVLDVPEGDFGATIETLIYRAVREAVTNALRHARPATIFVRIEEHPGALDFSVTDDGGGFAGPRQPGGGFGLVGMSERIEAAGGRMRAEEVHVPKGVRVRGTVPLAGRSPRRQEETLPRIGLDDAAASAAMAYAKDEQ</sequence>
<dbReference type="SMART" id="SM00387">
    <property type="entry name" value="HATPase_c"/>
    <property type="match status" value="1"/>
</dbReference>
<dbReference type="InterPro" id="IPR050482">
    <property type="entry name" value="Sensor_HK_TwoCompSys"/>
</dbReference>
<keyword evidence="13" id="KW-1185">Reference proteome</keyword>
<evidence type="ECO:0000256" key="3">
    <source>
        <dbReference type="ARBA" id="ARBA00012438"/>
    </source>
</evidence>
<evidence type="ECO:0000256" key="6">
    <source>
        <dbReference type="ARBA" id="ARBA00022741"/>
    </source>
</evidence>
<comment type="caution">
    <text evidence="12">The sequence shown here is derived from an EMBL/GenBank/DDBJ whole genome shotgun (WGS) entry which is preliminary data.</text>
</comment>
<dbReference type="PANTHER" id="PTHR24421:SF10">
    <property type="entry name" value="NITRATE_NITRITE SENSOR PROTEIN NARQ"/>
    <property type="match status" value="1"/>
</dbReference>
<keyword evidence="9" id="KW-0902">Two-component regulatory system</keyword>
<dbReference type="PANTHER" id="PTHR24421">
    <property type="entry name" value="NITRATE/NITRITE SENSOR PROTEIN NARX-RELATED"/>
    <property type="match status" value="1"/>
</dbReference>
<evidence type="ECO:0000256" key="7">
    <source>
        <dbReference type="ARBA" id="ARBA00022777"/>
    </source>
</evidence>
<dbReference type="InterPro" id="IPR036890">
    <property type="entry name" value="HATPase_C_sf"/>
</dbReference>
<dbReference type="GO" id="GO:0016020">
    <property type="term" value="C:membrane"/>
    <property type="evidence" value="ECO:0007669"/>
    <property type="project" value="UniProtKB-SubCell"/>
</dbReference>
<evidence type="ECO:0000256" key="1">
    <source>
        <dbReference type="ARBA" id="ARBA00000085"/>
    </source>
</evidence>
<dbReference type="GO" id="GO:0000155">
    <property type="term" value="F:phosphorelay sensor kinase activity"/>
    <property type="evidence" value="ECO:0007669"/>
    <property type="project" value="InterPro"/>
</dbReference>
<dbReference type="Pfam" id="PF07730">
    <property type="entry name" value="HisKA_3"/>
    <property type="match status" value="1"/>
</dbReference>
<keyword evidence="6" id="KW-0547">Nucleotide-binding</keyword>
<evidence type="ECO:0000256" key="5">
    <source>
        <dbReference type="ARBA" id="ARBA00022679"/>
    </source>
</evidence>
<comment type="catalytic activity">
    <reaction evidence="1">
        <text>ATP + protein L-histidine = ADP + protein N-phospho-L-histidine.</text>
        <dbReference type="EC" id="2.7.13.3"/>
    </reaction>
</comment>
<dbReference type="EMBL" id="JAJUWU010000016">
    <property type="protein sequence ID" value="MCE7029518.1"/>
    <property type="molecule type" value="Genomic_DNA"/>
</dbReference>
<dbReference type="CDD" id="cd06225">
    <property type="entry name" value="HAMP"/>
    <property type="match status" value="1"/>
</dbReference>
<dbReference type="Gene3D" id="1.20.5.1930">
    <property type="match status" value="1"/>
</dbReference>
<dbReference type="SMART" id="SM00304">
    <property type="entry name" value="HAMP"/>
    <property type="match status" value="1"/>
</dbReference>
<evidence type="ECO:0000313" key="13">
    <source>
        <dbReference type="Proteomes" id="UP001139035"/>
    </source>
</evidence>
<keyword evidence="10" id="KW-1133">Transmembrane helix</keyword>
<dbReference type="Proteomes" id="UP001139035">
    <property type="component" value="Unassembled WGS sequence"/>
</dbReference>
<evidence type="ECO:0000313" key="12">
    <source>
        <dbReference type="EMBL" id="MCE7029518.1"/>
    </source>
</evidence>
<proteinExistence type="predicted"/>
<keyword evidence="10" id="KW-0812">Transmembrane</keyword>
<organism evidence="12 13">
    <name type="scientific">Jiella avicenniae</name>
    <dbReference type="NCBI Taxonomy" id="2907202"/>
    <lineage>
        <taxon>Bacteria</taxon>
        <taxon>Pseudomonadati</taxon>
        <taxon>Pseudomonadota</taxon>
        <taxon>Alphaproteobacteria</taxon>
        <taxon>Hyphomicrobiales</taxon>
        <taxon>Aurantimonadaceae</taxon>
        <taxon>Jiella</taxon>
    </lineage>
</organism>
<dbReference type="InterPro" id="IPR003594">
    <property type="entry name" value="HATPase_dom"/>
</dbReference>
<evidence type="ECO:0000256" key="8">
    <source>
        <dbReference type="ARBA" id="ARBA00022840"/>
    </source>
</evidence>
<accession>A0A9X1TCZ3</accession>
<reference evidence="12" key="1">
    <citation type="submission" date="2022-01" db="EMBL/GenBank/DDBJ databases">
        <title>Jiella avicenniae sp. nov., a novel endophytic bacterium isolated from bark of Avicennia marina.</title>
        <authorList>
            <person name="Tuo L."/>
        </authorList>
    </citation>
    <scope>NUCLEOTIDE SEQUENCE</scope>
    <source>
        <strain evidence="12">CBK1P-4</strain>
    </source>
</reference>
<feature type="domain" description="HAMP" evidence="11">
    <location>
        <begin position="184"/>
        <end position="236"/>
    </location>
</feature>
<evidence type="ECO:0000256" key="4">
    <source>
        <dbReference type="ARBA" id="ARBA00022553"/>
    </source>
</evidence>
<dbReference type="InterPro" id="IPR003660">
    <property type="entry name" value="HAMP_dom"/>
</dbReference>
<keyword evidence="8" id="KW-0067">ATP-binding</keyword>
<dbReference type="Gene3D" id="3.30.565.10">
    <property type="entry name" value="Histidine kinase-like ATPase, C-terminal domain"/>
    <property type="match status" value="1"/>
</dbReference>
<keyword evidence="10" id="KW-0472">Membrane</keyword>
<evidence type="ECO:0000256" key="9">
    <source>
        <dbReference type="ARBA" id="ARBA00023012"/>
    </source>
</evidence>